<organism evidence="3">
    <name type="scientific">Tetraselmis sp. GSL018</name>
    <dbReference type="NCBI Taxonomy" id="582737"/>
    <lineage>
        <taxon>Eukaryota</taxon>
        <taxon>Viridiplantae</taxon>
        <taxon>Chlorophyta</taxon>
        <taxon>core chlorophytes</taxon>
        <taxon>Chlorodendrophyceae</taxon>
        <taxon>Chlorodendrales</taxon>
        <taxon>Chlorodendraceae</taxon>
        <taxon>Tetraselmis</taxon>
    </lineage>
</organism>
<sequence length="657" mass="70309">MRVAGALFESLMEVVCPPKPEPSYLLVLEKAPTQEEFIRGYMNGNPYSSEEVGPLMRDVKNMICETLDMAGLVEDDYGMELLVAGRIISLSLPIRTVYERVWRANLISGQQGGGRLAEGSAEGPPMLVTYRLQGLDGEATEPMVSELEDVSAEDSSPEEEFRAATVLAEALSGGNGCDAAASSGVSLLIQQIAMLPPNAKEPSLSGLGCFGAFKAFAMRQRELVARLLHVAMYFRPCREAALREGALPKLLSSVHAGLRDLLGSAEQTPARQGGSARDLTAASSSRSTFATAEESLLLALEKLVEEAAAESFASLVARLTSSSSAAQGGPPVDSSVLLHQLAECLTGLVEAGHGNLCNILARVMPFLAAHNPSAQEALLDRFATSLDFYKLDEAAQASAGCPSQCELEYSSFLKLAEELGREGAVRPADPSSHGGAAGCASPGGSELGAAPRRAAASSARRSCSSCWRGESPGRRRSTSSTCLATSTGLTRAAGRGPRSMSPHRRVQRPQRQPRSRRPRCPAARPRRWARQRGWRSLPPPTRTTPPSRGGAIRGGRRPSRSPASRRPSASWWPSRRGTPSQRGASSGARSCCCSCTASKAARQRTTSGASPSPCWRRSLPRAVRRQRLRWTLSGRAPRRRRRSVPSARGSRCSHPWG</sequence>
<feature type="compositionally biased region" description="Low complexity" evidence="1">
    <location>
        <begin position="560"/>
        <end position="589"/>
    </location>
</feature>
<feature type="region of interest" description="Disordered" evidence="1">
    <location>
        <begin position="423"/>
        <end position="589"/>
    </location>
</feature>
<dbReference type="PANTHER" id="PTHR21725">
    <property type="entry name" value="E3 UBIQUITIN-PROTEIN LIGASE UBR4"/>
    <property type="match status" value="1"/>
</dbReference>
<dbReference type="AlphaFoldDB" id="A0A061RVU1"/>
<dbReference type="InterPro" id="IPR045189">
    <property type="entry name" value="UBR4-like"/>
</dbReference>
<feature type="domain" description="E3 ubiquitin ligase UBR4 C-terminal" evidence="2">
    <location>
        <begin position="42"/>
        <end position="170"/>
    </location>
</feature>
<feature type="region of interest" description="Disordered" evidence="1">
    <location>
        <begin position="626"/>
        <end position="657"/>
    </location>
</feature>
<protein>
    <submittedName>
        <fullName evidence="3">E3 ubiquitin-protein ligase UBR4</fullName>
    </submittedName>
</protein>
<proteinExistence type="predicted"/>
<reference evidence="3" key="1">
    <citation type="submission" date="2014-05" db="EMBL/GenBank/DDBJ databases">
        <title>The transcriptome of the halophilic microalga Tetraselmis sp. GSL018 isolated from the Great Salt Lake, Utah.</title>
        <authorList>
            <person name="Jinkerson R.E."/>
            <person name="D'Adamo S."/>
            <person name="Posewitz M.C."/>
        </authorList>
    </citation>
    <scope>NUCLEOTIDE SEQUENCE</scope>
    <source>
        <strain evidence="3">GSL018</strain>
    </source>
</reference>
<dbReference type="EMBL" id="GBEZ01011100">
    <property type="protein sequence ID" value="JAC74656.1"/>
    <property type="molecule type" value="Transcribed_RNA"/>
</dbReference>
<name>A0A061RVU1_9CHLO</name>
<dbReference type="InterPro" id="IPR025704">
    <property type="entry name" value="E3_Ub_ligase_UBR4_C"/>
</dbReference>
<evidence type="ECO:0000313" key="3">
    <source>
        <dbReference type="EMBL" id="JAC74656.1"/>
    </source>
</evidence>
<evidence type="ECO:0000259" key="2">
    <source>
        <dbReference type="Pfam" id="PF13764"/>
    </source>
</evidence>
<evidence type="ECO:0000256" key="1">
    <source>
        <dbReference type="SAM" id="MobiDB-lite"/>
    </source>
</evidence>
<feature type="compositionally biased region" description="Polar residues" evidence="1">
    <location>
        <begin position="478"/>
        <end position="489"/>
    </location>
</feature>
<feature type="compositionally biased region" description="Basic residues" evidence="1">
    <location>
        <begin position="501"/>
        <end position="533"/>
    </location>
</feature>
<gene>
    <name evidence="3" type="primary">UBR4</name>
    <name evidence="3" type="ORF">TSPGSL018_25368</name>
</gene>
<accession>A0A061RVU1</accession>
<dbReference type="Pfam" id="PF13764">
    <property type="entry name" value="E3_UbLigase_R4"/>
    <property type="match status" value="2"/>
</dbReference>
<feature type="domain" description="E3 ubiquitin ligase UBR4 C-terminal" evidence="2">
    <location>
        <begin position="222"/>
        <end position="399"/>
    </location>
</feature>
<dbReference type="PANTHER" id="PTHR21725:SF1">
    <property type="entry name" value="E3 UBIQUITIN-PROTEIN LIGASE UBR4"/>
    <property type="match status" value="1"/>
</dbReference>
<feature type="compositionally biased region" description="Low complexity" evidence="1">
    <location>
        <begin position="431"/>
        <end position="468"/>
    </location>
</feature>